<reference evidence="13 14" key="1">
    <citation type="journal article" date="2022" name="bioRxiv">
        <title>Genomics of Preaxostyla Flagellates Illuminates Evolutionary Transitions and the Path Towards Mitochondrial Loss.</title>
        <authorList>
            <person name="Novak L.V.F."/>
            <person name="Treitli S.C."/>
            <person name="Pyrih J."/>
            <person name="Halakuc P."/>
            <person name="Pipaliya S.V."/>
            <person name="Vacek V."/>
            <person name="Brzon O."/>
            <person name="Soukal P."/>
            <person name="Eme L."/>
            <person name="Dacks J.B."/>
            <person name="Karnkowska A."/>
            <person name="Elias M."/>
            <person name="Hampl V."/>
        </authorList>
    </citation>
    <scope>NUCLEOTIDE SEQUENCE [LARGE SCALE GENOMIC DNA]</scope>
    <source>
        <strain evidence="13">NAU3</strain>
        <tissue evidence="13">Gut</tissue>
    </source>
</reference>
<evidence type="ECO:0000313" key="13">
    <source>
        <dbReference type="EMBL" id="KAK2947621.1"/>
    </source>
</evidence>
<dbReference type="PROSITE" id="PS51935">
    <property type="entry name" value="NLPC_P60"/>
    <property type="match status" value="1"/>
</dbReference>
<dbReference type="SUPFAM" id="SSF54001">
    <property type="entry name" value="Cysteine proteinases"/>
    <property type="match status" value="1"/>
</dbReference>
<dbReference type="PROSITE" id="PS00108">
    <property type="entry name" value="PROTEIN_KINASE_ST"/>
    <property type="match status" value="1"/>
</dbReference>
<feature type="region of interest" description="Disordered" evidence="10">
    <location>
        <begin position="163"/>
        <end position="184"/>
    </location>
</feature>
<dbReference type="PANTHER" id="PTHR43671">
    <property type="entry name" value="SERINE/THREONINE-PROTEIN KINASE NEK"/>
    <property type="match status" value="1"/>
</dbReference>
<dbReference type="EMBL" id="JARBJD010000195">
    <property type="protein sequence ID" value="KAK2947621.1"/>
    <property type="molecule type" value="Genomic_DNA"/>
</dbReference>
<feature type="compositionally biased region" description="Basic and acidic residues" evidence="10">
    <location>
        <begin position="619"/>
        <end position="638"/>
    </location>
</feature>
<dbReference type="SUPFAM" id="SSF56112">
    <property type="entry name" value="Protein kinase-like (PK-like)"/>
    <property type="match status" value="1"/>
</dbReference>
<evidence type="ECO:0000256" key="1">
    <source>
        <dbReference type="ARBA" id="ARBA00007074"/>
    </source>
</evidence>
<feature type="region of interest" description="Disordered" evidence="10">
    <location>
        <begin position="557"/>
        <end position="582"/>
    </location>
</feature>
<protein>
    <recommendedName>
        <fullName evidence="2">non-specific serine/threonine protein kinase</fullName>
        <ecNumber evidence="2">2.7.11.1</ecNumber>
    </recommendedName>
</protein>
<dbReference type="Gene3D" id="3.90.1720.10">
    <property type="entry name" value="endopeptidase domain like (from Nostoc punctiforme)"/>
    <property type="match status" value="1"/>
</dbReference>
<evidence type="ECO:0000256" key="8">
    <source>
        <dbReference type="ARBA" id="ARBA00022807"/>
    </source>
</evidence>
<keyword evidence="4 13" id="KW-0808">Transferase</keyword>
<keyword evidence="6 13" id="KW-0418">Kinase</keyword>
<organism evidence="13 14">
    <name type="scientific">Blattamonas nauphoetae</name>
    <dbReference type="NCBI Taxonomy" id="2049346"/>
    <lineage>
        <taxon>Eukaryota</taxon>
        <taxon>Metamonada</taxon>
        <taxon>Preaxostyla</taxon>
        <taxon>Oxymonadida</taxon>
        <taxon>Blattamonas</taxon>
    </lineage>
</organism>
<keyword evidence="14" id="KW-1185">Reference proteome</keyword>
<keyword evidence="8" id="KW-0788">Thiol protease</keyword>
<keyword evidence="9" id="KW-0067">ATP-binding</keyword>
<dbReference type="InterPro" id="IPR011009">
    <property type="entry name" value="Kinase-like_dom_sf"/>
</dbReference>
<evidence type="ECO:0000256" key="9">
    <source>
        <dbReference type="ARBA" id="ARBA00022840"/>
    </source>
</evidence>
<dbReference type="PANTHER" id="PTHR43671:SF13">
    <property type="entry name" value="SERINE_THREONINE-PROTEIN KINASE NEK2"/>
    <property type="match status" value="1"/>
</dbReference>
<accession>A0ABQ9XBG2</accession>
<evidence type="ECO:0000256" key="6">
    <source>
        <dbReference type="ARBA" id="ARBA00022777"/>
    </source>
</evidence>
<dbReference type="PROSITE" id="PS50011">
    <property type="entry name" value="PROTEIN_KINASE_DOM"/>
    <property type="match status" value="1"/>
</dbReference>
<comment type="caution">
    <text evidence="13">The sequence shown here is derived from an EMBL/GenBank/DDBJ whole genome shotgun (WGS) entry which is preliminary data.</text>
</comment>
<proteinExistence type="inferred from homology"/>
<feature type="domain" description="Protein kinase" evidence="11">
    <location>
        <begin position="280"/>
        <end position="542"/>
    </location>
</feature>
<gene>
    <name evidence="13" type="ORF">BLNAU_17454</name>
</gene>
<dbReference type="Proteomes" id="UP001281761">
    <property type="component" value="Unassembled WGS sequence"/>
</dbReference>
<evidence type="ECO:0000259" key="12">
    <source>
        <dbReference type="PROSITE" id="PS51935"/>
    </source>
</evidence>
<feature type="compositionally biased region" description="Basic and acidic residues" evidence="10">
    <location>
        <begin position="171"/>
        <end position="181"/>
    </location>
</feature>
<feature type="domain" description="NlpC/P60" evidence="12">
    <location>
        <begin position="22"/>
        <end position="152"/>
    </location>
</feature>
<keyword evidence="7" id="KW-0378">Hydrolase</keyword>
<dbReference type="InterPro" id="IPR000719">
    <property type="entry name" value="Prot_kinase_dom"/>
</dbReference>
<dbReference type="SMART" id="SM00220">
    <property type="entry name" value="S_TKc"/>
    <property type="match status" value="1"/>
</dbReference>
<dbReference type="InterPro" id="IPR050660">
    <property type="entry name" value="NEK_Ser/Thr_kinase"/>
</dbReference>
<keyword evidence="3" id="KW-0645">Protease</keyword>
<evidence type="ECO:0000256" key="3">
    <source>
        <dbReference type="ARBA" id="ARBA00022670"/>
    </source>
</evidence>
<evidence type="ECO:0000313" key="14">
    <source>
        <dbReference type="Proteomes" id="UP001281761"/>
    </source>
</evidence>
<feature type="compositionally biased region" description="Basic and acidic residues" evidence="10">
    <location>
        <begin position="1097"/>
        <end position="1106"/>
    </location>
</feature>
<dbReference type="InterPro" id="IPR038765">
    <property type="entry name" value="Papain-like_cys_pep_sf"/>
</dbReference>
<keyword evidence="5" id="KW-0547">Nucleotide-binding</keyword>
<feature type="compositionally biased region" description="Polar residues" evidence="10">
    <location>
        <begin position="566"/>
        <end position="575"/>
    </location>
</feature>
<evidence type="ECO:0000259" key="11">
    <source>
        <dbReference type="PROSITE" id="PS50011"/>
    </source>
</evidence>
<comment type="similarity">
    <text evidence="1">Belongs to the peptidase C40 family.</text>
</comment>
<dbReference type="Gene3D" id="3.30.200.20">
    <property type="entry name" value="Phosphorylase Kinase, domain 1"/>
    <property type="match status" value="1"/>
</dbReference>
<dbReference type="InterPro" id="IPR000064">
    <property type="entry name" value="NLP_P60_dom"/>
</dbReference>
<dbReference type="Pfam" id="PF00877">
    <property type="entry name" value="NLPC_P60"/>
    <property type="match status" value="1"/>
</dbReference>
<dbReference type="EC" id="2.7.11.1" evidence="2"/>
<dbReference type="Pfam" id="PF00069">
    <property type="entry name" value="Pkinase"/>
    <property type="match status" value="1"/>
</dbReference>
<name>A0ABQ9XBG2_9EUKA</name>
<dbReference type="Gene3D" id="1.10.510.10">
    <property type="entry name" value="Transferase(Phosphotransferase) domain 1"/>
    <property type="match status" value="1"/>
</dbReference>
<evidence type="ECO:0000256" key="4">
    <source>
        <dbReference type="ARBA" id="ARBA00022679"/>
    </source>
</evidence>
<feature type="region of interest" description="Disordered" evidence="10">
    <location>
        <begin position="1097"/>
        <end position="1122"/>
    </location>
</feature>
<evidence type="ECO:0000256" key="2">
    <source>
        <dbReference type="ARBA" id="ARBA00012513"/>
    </source>
</evidence>
<dbReference type="InterPro" id="IPR008271">
    <property type="entry name" value="Ser/Thr_kinase_AS"/>
</dbReference>
<evidence type="ECO:0000256" key="5">
    <source>
        <dbReference type="ARBA" id="ARBA00022741"/>
    </source>
</evidence>
<feature type="region of interest" description="Disordered" evidence="10">
    <location>
        <begin position="617"/>
        <end position="638"/>
    </location>
</feature>
<dbReference type="CDD" id="cd14014">
    <property type="entry name" value="STKc_PknB_like"/>
    <property type="match status" value="1"/>
</dbReference>
<evidence type="ECO:0000256" key="7">
    <source>
        <dbReference type="ARBA" id="ARBA00022801"/>
    </source>
</evidence>
<sequence>MFYFIVSLVSATEFVPFENATNGCVDTAVRYAFAQKGKGYSMAQCTGAAGQCCRLGPKCFDCSGLVYMAYKKAGKKVPGTTYGYPGGLKSVGVKNAKPGDLLWNKGHVGMVGYNGQTIHAANPKDGVVVLSTSVWIRYNYPTHAYRIVCVNAEIALNNRNQAPIRNQSRNKGPEKEEHEFGDLESSFDQQKSLSTVSDGNIAIEWISTGFQVIEEPCHDPLKEGDIVVMEVNMESNPRTVQFFVNGKAGKGYVAGIPESMRVVIQTYGEGTSFRWNIISYTLVRPISEGAFGRVLEIKELSTGKSYALKLIPRLTEADQKRAEREVSLLERFRHSRIVGLHESFVMETYHGIVMDLGKRNLKDLMMDFESRNELIPLEVAVMICIDIAEGLSVMHNHPTNAMAHGDLKPENVLLSEDNRAVLCDLGAADASGVNVTRSASEVETCEYNSPERCEEDDAKGTPASDVWSLGVMLCRMVTGQALFSGKSTWKLMQAIMDFDESKLPTNIPDDVRVVLVKMLEPNPASRVTSTQLFDGRQLERILGPETPLSKMKDLLIQSASRKPKQKSQYEQNPNISEMKEEQAKHQALLERNKNLKRDLELATPETTRECVAMNTIGNSKKDSGEDTARQTENERNEELRNQDVLSAMLPSMWPRTESITSFDSKAHKLTGDCVVQTVKLGQDWRTVFTFGLIAGEWELSIRGNENPLSSVLLSFLRFPLPDGHLQKQCGTYDDPIGGDFDLSNGRMWRQGKELKPAGTNKACTEVGQTASIRVDLSKREARLVVDGVAQPGIFENIPCQVCLGMSTGYGKRKSAVEIIHLRRLNASLIRPKLTIPLNTPTCFFGTSSFSTFNPEYHTITTTTVIPKTSEVGGNTWRTVLTRPITQGVWELKIRARYNTFRNFSIGFLKHPPPSDATEFGCGYHRSGIGADFLLFSGKMWQSGKEFKPEGTNRRCNKIGHTAAIRVNITRKEATLFVDDEEQPGIFTGNPRQVVLGNLCQRGQSWNSCRSDMAEASGHRDAEASHEHHSNVVTEHSFAVNTSTSCCSLNVTDTRSTRPIEIECCSVEFADTAAVSASTNSGCFATDTVVVAEHGISERTERDDCDRNSSSSNDGFRFTHTDPNTADTLEVAHDSPDVANSIHAGTDIPLPDKASLYCPGQWPNGIGGDFVLWSGRLWKDSKEFRGEGTNKKCDKIGQTAAIRVNLSRREARLFVDDSEQPGIFTDIPESLCLSITTCSSDTPVTLEIVHLRQLSLAAAPRTLPSSSSDDLPESEKDCWLGTSGLQLPDHLAHTLFPSRIEHKSPLPVFFTSHTFPIAEGEWELMIRTDRKAFPETMLSFLSLPHPFDRFMHFGGFYKNGIGGSFDLRDGAMTRWGGLIRPNGTNRKCLNVDQTAAIRVNLENREARLVVDGVVQPGIFTDIPSPITLSVSTLSSEASIKVVHMRRLDGKRGGNMIDVITPNIFPVAFYNGTLGLEAMDYRSMRLTPTHLIQLQTAVADSPWRTAFTEEIISGEYELKVRLDDERAKFASLEFVVSPLPENATQFSCGNYLLGLGSAFHLWNGRMWRLGKEFKPAGTNKKCDQVGQTAMIRVDMEKREARLFIDDEEQPGIFTNLPIKVRLAVATNFHDPNVGLEVLHFRRVSQAAETPAASLKDASTPWKGTSCIRSHHQQWQRLEGPYLAQIVKIPSTESATAVTFGILEGEWELKIKVSHYGFTDVDLGYIEYPPPHNINSKSPGLYIKEEGAHFRLQAGLMRQNSKVVKLKTPNTICNKVGQTAAIRVNMRTREARLFVDDVEQPNIFKRIPRELALTISTNFTYVPEPIYLEVLGLKRLS</sequence>
<dbReference type="GO" id="GO:0004693">
    <property type="term" value="F:cyclin-dependent protein serine/threonine kinase activity"/>
    <property type="evidence" value="ECO:0007669"/>
    <property type="project" value="UniProtKB-EC"/>
</dbReference>
<evidence type="ECO:0000256" key="10">
    <source>
        <dbReference type="SAM" id="MobiDB-lite"/>
    </source>
</evidence>